<name>A0A7S2LZK2_9DINO</name>
<dbReference type="SUPFAM" id="SSF56300">
    <property type="entry name" value="Metallo-dependent phosphatases"/>
    <property type="match status" value="1"/>
</dbReference>
<dbReference type="PANTHER" id="PTHR46546:SF4">
    <property type="entry name" value="SHEWANELLA-LIKE PROTEIN PHOSPHATASE 1"/>
    <property type="match status" value="1"/>
</dbReference>
<gene>
    <name evidence="3" type="ORF">BRAN1462_LOCUS45265</name>
</gene>
<protein>
    <recommendedName>
        <fullName evidence="2">Calcineurin-like phosphoesterase domain-containing protein</fullName>
    </recommendedName>
</protein>
<organism evidence="3">
    <name type="scientific">Zooxanthella nutricula</name>
    <dbReference type="NCBI Taxonomy" id="1333877"/>
    <lineage>
        <taxon>Eukaryota</taxon>
        <taxon>Sar</taxon>
        <taxon>Alveolata</taxon>
        <taxon>Dinophyceae</taxon>
        <taxon>Peridiniales</taxon>
        <taxon>Peridiniales incertae sedis</taxon>
        <taxon>Zooxanthella</taxon>
    </lineage>
</organism>
<dbReference type="AlphaFoldDB" id="A0A7S2LZK2"/>
<dbReference type="Pfam" id="PF00149">
    <property type="entry name" value="Metallophos"/>
    <property type="match status" value="1"/>
</dbReference>
<feature type="compositionally biased region" description="Basic and acidic residues" evidence="1">
    <location>
        <begin position="306"/>
        <end position="315"/>
    </location>
</feature>
<dbReference type="GO" id="GO:0016787">
    <property type="term" value="F:hydrolase activity"/>
    <property type="evidence" value="ECO:0007669"/>
    <property type="project" value="InterPro"/>
</dbReference>
<reference evidence="3" key="1">
    <citation type="submission" date="2021-01" db="EMBL/GenBank/DDBJ databases">
        <authorList>
            <person name="Corre E."/>
            <person name="Pelletier E."/>
            <person name="Niang G."/>
            <person name="Scheremetjew M."/>
            <person name="Finn R."/>
            <person name="Kale V."/>
            <person name="Holt S."/>
            <person name="Cochrane G."/>
            <person name="Meng A."/>
            <person name="Brown T."/>
            <person name="Cohen L."/>
        </authorList>
    </citation>
    <scope>NUCLEOTIDE SEQUENCE</scope>
    <source>
        <strain evidence="3">RCC3387</strain>
    </source>
</reference>
<sequence>MATRASGAVIGVITMALRAHGINIGVVGHRAAPAAGRVCTEGQPAGRRVVSVADLHGDFHAMAELLTGLKLVREGVSRDEATWKNAWVGDDALLVQLGDVLGRGADGRMMYRFLWALQDQAAVSGGEVFLLLGNHELLVLRGVMDYVGGIEDKCAYTQEFSQCVKSPDNMWKCQDVKDTDYALGCLKRAWAVGGDMGDKLRKRVAEGKMNMVKKVGDLVFVHAGLVPEVWSRLGGPDAEGLEWLSDAVRKINLATSDSLLVKDDHPQGPAWTRLGEGRFGRDGWWAQRDRYLKEAERQRKRRNEKSHHTEDIPEVKEDDDAPGGRCHAVRQALLKAGGERMVIGHNPRPSGDAEILCGGRLLLTDTFMSIAYTIDFKENDRDQQKARQDSTRRLLALETSDAPGADITQVYAGREGDERCRPVAPVAD</sequence>
<dbReference type="InterPro" id="IPR029052">
    <property type="entry name" value="Metallo-depent_PP-like"/>
</dbReference>
<dbReference type="Gene3D" id="3.60.21.10">
    <property type="match status" value="1"/>
</dbReference>
<accession>A0A7S2LZK2</accession>
<feature type="region of interest" description="Disordered" evidence="1">
    <location>
        <begin position="406"/>
        <end position="428"/>
    </location>
</feature>
<proteinExistence type="predicted"/>
<dbReference type="EMBL" id="HBGW01070960">
    <property type="protein sequence ID" value="CAD9621018.1"/>
    <property type="molecule type" value="Transcribed_RNA"/>
</dbReference>
<dbReference type="PANTHER" id="PTHR46546">
    <property type="entry name" value="SHEWANELLA-LIKE PROTEIN PHOSPHATASE 1"/>
    <property type="match status" value="1"/>
</dbReference>
<evidence type="ECO:0000313" key="3">
    <source>
        <dbReference type="EMBL" id="CAD9621018.1"/>
    </source>
</evidence>
<evidence type="ECO:0000256" key="1">
    <source>
        <dbReference type="SAM" id="MobiDB-lite"/>
    </source>
</evidence>
<evidence type="ECO:0000259" key="2">
    <source>
        <dbReference type="Pfam" id="PF00149"/>
    </source>
</evidence>
<dbReference type="InterPro" id="IPR004843">
    <property type="entry name" value="Calcineurin-like_PHP"/>
</dbReference>
<feature type="domain" description="Calcineurin-like phosphoesterase" evidence="2">
    <location>
        <begin position="48"/>
        <end position="164"/>
    </location>
</feature>
<feature type="region of interest" description="Disordered" evidence="1">
    <location>
        <begin position="296"/>
        <end position="325"/>
    </location>
</feature>